<reference evidence="3" key="1">
    <citation type="submission" date="2020-11" db="EMBL/GenBank/DDBJ databases">
        <title>Sequencing the genomes of 1000 actinobacteria strains.</title>
        <authorList>
            <person name="Klenk H.-P."/>
        </authorList>
    </citation>
    <scope>NUCLEOTIDE SEQUENCE</scope>
    <source>
        <strain evidence="3">DSM 45356</strain>
    </source>
</reference>
<dbReference type="InterPro" id="IPR023210">
    <property type="entry name" value="NADP_OxRdtase_dom"/>
</dbReference>
<dbReference type="GO" id="GO:0016491">
    <property type="term" value="F:oxidoreductase activity"/>
    <property type="evidence" value="ECO:0007669"/>
    <property type="project" value="UniProtKB-KW"/>
</dbReference>
<dbReference type="AlphaFoldDB" id="A0A8J7GM14"/>
<evidence type="ECO:0000259" key="2">
    <source>
        <dbReference type="Pfam" id="PF00248"/>
    </source>
</evidence>
<proteinExistence type="predicted"/>
<dbReference type="Proteomes" id="UP000622552">
    <property type="component" value="Unassembled WGS sequence"/>
</dbReference>
<dbReference type="InterPro" id="IPR050791">
    <property type="entry name" value="Aldo-Keto_reductase"/>
</dbReference>
<dbReference type="EMBL" id="JADOUF010000001">
    <property type="protein sequence ID" value="MBG6139432.1"/>
    <property type="molecule type" value="Genomic_DNA"/>
</dbReference>
<evidence type="ECO:0000256" key="1">
    <source>
        <dbReference type="ARBA" id="ARBA00023002"/>
    </source>
</evidence>
<dbReference type="SUPFAM" id="SSF51430">
    <property type="entry name" value="NAD(P)-linked oxidoreductase"/>
    <property type="match status" value="1"/>
</dbReference>
<dbReference type="CDD" id="cd19076">
    <property type="entry name" value="AKR_AKR13A_13D"/>
    <property type="match status" value="1"/>
</dbReference>
<dbReference type="InterPro" id="IPR036812">
    <property type="entry name" value="NAD(P)_OxRdtase_dom_sf"/>
</dbReference>
<dbReference type="RefSeq" id="WP_197006089.1">
    <property type="nucleotide sequence ID" value="NZ_BONS01000012.1"/>
</dbReference>
<dbReference type="PANTHER" id="PTHR43625">
    <property type="entry name" value="AFLATOXIN B1 ALDEHYDE REDUCTASE"/>
    <property type="match status" value="1"/>
</dbReference>
<dbReference type="Gene3D" id="3.20.20.100">
    <property type="entry name" value="NADP-dependent oxidoreductase domain"/>
    <property type="match status" value="1"/>
</dbReference>
<evidence type="ECO:0000313" key="4">
    <source>
        <dbReference type="Proteomes" id="UP000622552"/>
    </source>
</evidence>
<evidence type="ECO:0000313" key="3">
    <source>
        <dbReference type="EMBL" id="MBG6139432.1"/>
    </source>
</evidence>
<accession>A0A8J7GM14</accession>
<dbReference type="Pfam" id="PF00248">
    <property type="entry name" value="Aldo_ket_red"/>
    <property type="match status" value="1"/>
</dbReference>
<dbReference type="PANTHER" id="PTHR43625:SF40">
    <property type="entry name" value="ALDO-KETO REDUCTASE YAKC [NADP(+)]"/>
    <property type="match status" value="1"/>
</dbReference>
<protein>
    <submittedName>
        <fullName evidence="3">Aryl-alcohol dehydrogenase-like predicted oxidoreductase</fullName>
    </submittedName>
</protein>
<keyword evidence="4" id="KW-1185">Reference proteome</keyword>
<organism evidence="3 4">
    <name type="scientific">Longispora fulva</name>
    <dbReference type="NCBI Taxonomy" id="619741"/>
    <lineage>
        <taxon>Bacteria</taxon>
        <taxon>Bacillati</taxon>
        <taxon>Actinomycetota</taxon>
        <taxon>Actinomycetes</taxon>
        <taxon>Micromonosporales</taxon>
        <taxon>Micromonosporaceae</taxon>
        <taxon>Longispora</taxon>
    </lineage>
</organism>
<dbReference type="GO" id="GO:0005737">
    <property type="term" value="C:cytoplasm"/>
    <property type="evidence" value="ECO:0007669"/>
    <property type="project" value="TreeGrafter"/>
</dbReference>
<comment type="caution">
    <text evidence="3">The sequence shown here is derived from an EMBL/GenBank/DDBJ whole genome shotgun (WGS) entry which is preliminary data.</text>
</comment>
<keyword evidence="1" id="KW-0560">Oxidoreductase</keyword>
<sequence length="317" mass="34166">MHQRTLGNTDLTVGAVGLGCMGMTWAYSTGTQSPDEHIKVIHRAIDLGVTLIDTADIYGPYDNEELVGRALAGRRDEVVLATKAGLVPAPFPAAMRPDGRPEHIRAAVDASLQRLGVDHIDLYQLHRVDSDVPIEESWGAFAEQVAAGKVRHIGLSEVTADEAARAHAVHPVASVQSELSLWTRDYLDEVVPWTRANGAAFIPFSPLGRGYLTGALASLDDLEEGDRRRLMPRFSAELMAANQKLVDAVRTIADRHGAKPGQVAIAWTLAQGEHVVPIPGTKRIGYLEENAAAADLVLTAEDLADLDALPTPEGPRY</sequence>
<feature type="domain" description="NADP-dependent oxidoreductase" evidence="2">
    <location>
        <begin position="16"/>
        <end position="309"/>
    </location>
</feature>
<gene>
    <name evidence="3" type="ORF">IW245_005626</name>
</gene>
<name>A0A8J7GM14_9ACTN</name>